<comment type="subcellular location">
    <subcellularLocation>
        <location evidence="1">Cell membrane</location>
        <topology evidence="1">Multi-pass membrane protein</topology>
    </subcellularLocation>
</comment>
<accession>A0A1F5ZPG0</accession>
<proteinExistence type="predicted"/>
<evidence type="ECO:0000313" key="8">
    <source>
        <dbReference type="EMBL" id="OGG13977.1"/>
    </source>
</evidence>
<protein>
    <recommendedName>
        <fullName evidence="7">ComEC/Rec2-related protein domain-containing protein</fullName>
    </recommendedName>
</protein>
<evidence type="ECO:0000256" key="4">
    <source>
        <dbReference type="ARBA" id="ARBA00022989"/>
    </source>
</evidence>
<feature type="transmembrane region" description="Helical" evidence="6">
    <location>
        <begin position="36"/>
        <end position="63"/>
    </location>
</feature>
<keyword evidence="3 6" id="KW-0812">Transmembrane</keyword>
<evidence type="ECO:0000256" key="6">
    <source>
        <dbReference type="SAM" id="Phobius"/>
    </source>
</evidence>
<feature type="transmembrane region" description="Helical" evidence="6">
    <location>
        <begin position="237"/>
        <end position="257"/>
    </location>
</feature>
<dbReference type="InterPro" id="IPR052159">
    <property type="entry name" value="Competence_DNA_uptake"/>
</dbReference>
<evidence type="ECO:0000256" key="3">
    <source>
        <dbReference type="ARBA" id="ARBA00022692"/>
    </source>
</evidence>
<keyword evidence="5 6" id="KW-0472">Membrane</keyword>
<comment type="caution">
    <text evidence="8">The sequence shown here is derived from an EMBL/GenBank/DDBJ whole genome shotgun (WGS) entry which is preliminary data.</text>
</comment>
<dbReference type="GO" id="GO:0005886">
    <property type="term" value="C:plasma membrane"/>
    <property type="evidence" value="ECO:0007669"/>
    <property type="project" value="UniProtKB-SubCell"/>
</dbReference>
<keyword evidence="4 6" id="KW-1133">Transmembrane helix</keyword>
<feature type="transmembrane region" description="Helical" evidence="6">
    <location>
        <begin position="70"/>
        <end position="90"/>
    </location>
</feature>
<name>A0A1F5ZPG0_9BACT</name>
<evidence type="ECO:0000256" key="5">
    <source>
        <dbReference type="ARBA" id="ARBA00023136"/>
    </source>
</evidence>
<dbReference type="STRING" id="1798382.A3D77_03245"/>
<dbReference type="NCBIfam" id="TIGR00360">
    <property type="entry name" value="ComEC_N-term"/>
    <property type="match status" value="1"/>
</dbReference>
<feature type="transmembrane region" description="Helical" evidence="6">
    <location>
        <begin position="96"/>
        <end position="112"/>
    </location>
</feature>
<dbReference type="AlphaFoldDB" id="A0A1F5ZPG0"/>
<gene>
    <name evidence="8" type="ORF">A3D77_03245</name>
</gene>
<sequence length="267" mass="29324">MPNPFLSIINSVLPEPHASLLAGILFGTKASMPKDFYQALLTTGVLHVIALSGMNISILVALVGKLTRNLGKTFSIVGTFGLIGIFVWFVGASPSIVRAAMMGYLALLASFFGRKNWGLLTLFLSGGIMILFDFSLIRDLSFQLSFLATFGIVLFDKKSQFQNPKGLLQQLIFILKENLRTTLSAQIFTVPLIAFTFHRISLISPVTNILTEWVVTPIMVLGFLLCIIGFISLPLGIVLGWILWVPLSYFITVVELLSKVPGASVRW</sequence>
<reference evidence="8 9" key="1">
    <citation type="journal article" date="2016" name="Nat. Commun.">
        <title>Thousands of microbial genomes shed light on interconnected biogeochemical processes in an aquifer system.</title>
        <authorList>
            <person name="Anantharaman K."/>
            <person name="Brown C.T."/>
            <person name="Hug L.A."/>
            <person name="Sharon I."/>
            <person name="Castelle C.J."/>
            <person name="Probst A.J."/>
            <person name="Thomas B.C."/>
            <person name="Singh A."/>
            <person name="Wilkins M.J."/>
            <person name="Karaoz U."/>
            <person name="Brodie E.L."/>
            <person name="Williams K.H."/>
            <person name="Hubbard S.S."/>
            <person name="Banfield J.F."/>
        </authorList>
    </citation>
    <scope>NUCLEOTIDE SEQUENCE [LARGE SCALE GENOMIC DNA]</scope>
</reference>
<evidence type="ECO:0000259" key="7">
    <source>
        <dbReference type="Pfam" id="PF03772"/>
    </source>
</evidence>
<feature type="transmembrane region" description="Helical" evidence="6">
    <location>
        <begin position="119"/>
        <end position="137"/>
    </location>
</feature>
<feature type="transmembrane region" description="Helical" evidence="6">
    <location>
        <begin position="183"/>
        <end position="201"/>
    </location>
</feature>
<dbReference type="PANTHER" id="PTHR30619:SF7">
    <property type="entry name" value="BETA-LACTAMASE DOMAIN PROTEIN"/>
    <property type="match status" value="1"/>
</dbReference>
<evidence type="ECO:0000256" key="1">
    <source>
        <dbReference type="ARBA" id="ARBA00004651"/>
    </source>
</evidence>
<evidence type="ECO:0000256" key="2">
    <source>
        <dbReference type="ARBA" id="ARBA00022475"/>
    </source>
</evidence>
<dbReference type="InterPro" id="IPR004477">
    <property type="entry name" value="ComEC_N"/>
</dbReference>
<feature type="transmembrane region" description="Helical" evidence="6">
    <location>
        <begin position="213"/>
        <end position="231"/>
    </location>
</feature>
<evidence type="ECO:0000313" key="9">
    <source>
        <dbReference type="Proteomes" id="UP000176923"/>
    </source>
</evidence>
<organism evidence="8 9">
    <name type="scientific">Candidatus Gottesmanbacteria bacterium RIFCSPHIGHO2_02_FULL_39_11</name>
    <dbReference type="NCBI Taxonomy" id="1798382"/>
    <lineage>
        <taxon>Bacteria</taxon>
        <taxon>Candidatus Gottesmaniibacteriota</taxon>
    </lineage>
</organism>
<dbReference type="PANTHER" id="PTHR30619">
    <property type="entry name" value="DNA INTERNALIZATION/COMPETENCE PROTEIN COMEC/REC2"/>
    <property type="match status" value="1"/>
</dbReference>
<dbReference type="EMBL" id="MFJL01000032">
    <property type="protein sequence ID" value="OGG13977.1"/>
    <property type="molecule type" value="Genomic_DNA"/>
</dbReference>
<dbReference type="Proteomes" id="UP000176923">
    <property type="component" value="Unassembled WGS sequence"/>
</dbReference>
<keyword evidence="2" id="KW-1003">Cell membrane</keyword>
<dbReference type="Pfam" id="PF03772">
    <property type="entry name" value="Competence"/>
    <property type="match status" value="1"/>
</dbReference>
<feature type="domain" description="ComEC/Rec2-related protein" evidence="7">
    <location>
        <begin position="24"/>
        <end position="266"/>
    </location>
</feature>